<dbReference type="RefSeq" id="XP_025354438.1">
    <property type="nucleotide sequence ID" value="XM_025502711.1"/>
</dbReference>
<evidence type="ECO:0000313" key="2">
    <source>
        <dbReference type="EMBL" id="PWN34136.1"/>
    </source>
</evidence>
<feature type="signal peptide" evidence="1">
    <location>
        <begin position="1"/>
        <end position="20"/>
    </location>
</feature>
<accession>A0A316V9H1</accession>
<dbReference type="AlphaFoldDB" id="A0A316V9H1"/>
<dbReference type="GeneID" id="37024492"/>
<organism evidence="2 3">
    <name type="scientific">Meira miltonrushii</name>
    <dbReference type="NCBI Taxonomy" id="1280837"/>
    <lineage>
        <taxon>Eukaryota</taxon>
        <taxon>Fungi</taxon>
        <taxon>Dikarya</taxon>
        <taxon>Basidiomycota</taxon>
        <taxon>Ustilaginomycotina</taxon>
        <taxon>Exobasidiomycetes</taxon>
        <taxon>Exobasidiales</taxon>
        <taxon>Brachybasidiaceae</taxon>
        <taxon>Meira</taxon>
    </lineage>
</organism>
<evidence type="ECO:0000256" key="1">
    <source>
        <dbReference type="SAM" id="SignalP"/>
    </source>
</evidence>
<dbReference type="InParanoid" id="A0A316V9H1"/>
<sequence length="129" mass="14934">MFKLRILSLFFLFAFAGSKAFKPQTNFETYDEEPKLRNHNHGDHVAILLKDDGEVDVKIPDHKDVYINEEDESDRAPLLMKRGKGGRKWKGYKYGRGPKWGRGRYYGGYNNYNGPNGPGGWNNGYDNWN</sequence>
<feature type="chain" id="PRO_5016359547" evidence="1">
    <location>
        <begin position="21"/>
        <end position="129"/>
    </location>
</feature>
<evidence type="ECO:0000313" key="3">
    <source>
        <dbReference type="Proteomes" id="UP000245771"/>
    </source>
</evidence>
<reference evidence="2 3" key="1">
    <citation type="journal article" date="2018" name="Mol. Biol. Evol.">
        <title>Broad Genomic Sampling Reveals a Smut Pathogenic Ancestry of the Fungal Clade Ustilaginomycotina.</title>
        <authorList>
            <person name="Kijpornyongpan T."/>
            <person name="Mondo S.J."/>
            <person name="Barry K."/>
            <person name="Sandor L."/>
            <person name="Lee J."/>
            <person name="Lipzen A."/>
            <person name="Pangilinan J."/>
            <person name="LaButti K."/>
            <person name="Hainaut M."/>
            <person name="Henrissat B."/>
            <person name="Grigoriev I.V."/>
            <person name="Spatafora J.W."/>
            <person name="Aime M.C."/>
        </authorList>
    </citation>
    <scope>NUCLEOTIDE SEQUENCE [LARGE SCALE GENOMIC DNA]</scope>
    <source>
        <strain evidence="2 3">MCA 3882</strain>
    </source>
</reference>
<keyword evidence="3" id="KW-1185">Reference proteome</keyword>
<dbReference type="Proteomes" id="UP000245771">
    <property type="component" value="Unassembled WGS sequence"/>
</dbReference>
<keyword evidence="1" id="KW-0732">Signal</keyword>
<proteinExistence type="predicted"/>
<name>A0A316V9H1_9BASI</name>
<gene>
    <name evidence="2" type="ORF">FA14DRAFT_68848</name>
</gene>
<protein>
    <submittedName>
        <fullName evidence="2">Uncharacterized protein</fullName>
    </submittedName>
</protein>
<dbReference type="EMBL" id="KZ819604">
    <property type="protein sequence ID" value="PWN34136.1"/>
    <property type="molecule type" value="Genomic_DNA"/>
</dbReference>